<dbReference type="PANTHER" id="PTHR30151:SF38">
    <property type="entry name" value="ALIPHATIC SULFONATES TRANSPORT PERMEASE PROTEIN SSUC-RELATED"/>
    <property type="match status" value="1"/>
</dbReference>
<comment type="subcellular location">
    <subcellularLocation>
        <location evidence="1 7">Cell membrane</location>
        <topology evidence="1 7">Multi-pass membrane protein</topology>
    </subcellularLocation>
</comment>
<sequence length="255" mass="28578">MSNTFQKQILPWLLPFVVLIVWQVVSMLEVVSPSLFPAPTAVLESFYDLVVSGTLAEHIQISLYRAFVGLLIGGSIGLLLGILNGWSKWSFFTFDTSIQMVRNIPHLALLPLAIVWLGIGETSKIFLVALGVMFPIYINTLHGIRSVDRGYVEMGRMYGLRGWQLFRHVYLPGALPSIFVGLRYALGVMWLTLIVAETIATSDGLGYLAMNARQFMQTDIIIVTIIIYALFGKLADMIAQVGEKNALRWHPNYRK</sequence>
<dbReference type="RefSeq" id="WP_204699533.1">
    <property type="nucleotide sequence ID" value="NZ_JAFBEC010000016.1"/>
</dbReference>
<gene>
    <name evidence="9" type="ORF">JOD17_003888</name>
</gene>
<evidence type="ECO:0000256" key="6">
    <source>
        <dbReference type="ARBA" id="ARBA00023136"/>
    </source>
</evidence>
<dbReference type="PANTHER" id="PTHR30151">
    <property type="entry name" value="ALKANE SULFONATE ABC TRANSPORTER-RELATED, MEMBRANE SUBUNIT"/>
    <property type="match status" value="1"/>
</dbReference>
<keyword evidence="3" id="KW-1003">Cell membrane</keyword>
<feature type="transmembrane region" description="Helical" evidence="7">
    <location>
        <begin position="165"/>
        <end position="182"/>
    </location>
</feature>
<dbReference type="Gene3D" id="1.10.3720.10">
    <property type="entry name" value="MetI-like"/>
    <property type="match status" value="1"/>
</dbReference>
<evidence type="ECO:0000256" key="1">
    <source>
        <dbReference type="ARBA" id="ARBA00004651"/>
    </source>
</evidence>
<dbReference type="Pfam" id="PF00528">
    <property type="entry name" value="BPD_transp_1"/>
    <property type="match status" value="1"/>
</dbReference>
<dbReference type="CDD" id="cd06261">
    <property type="entry name" value="TM_PBP2"/>
    <property type="match status" value="1"/>
</dbReference>
<dbReference type="SUPFAM" id="SSF161098">
    <property type="entry name" value="MetI-like"/>
    <property type="match status" value="1"/>
</dbReference>
<comment type="caution">
    <text evidence="9">The sequence shown here is derived from an EMBL/GenBank/DDBJ whole genome shotgun (WGS) entry which is preliminary data.</text>
</comment>
<keyword evidence="2 7" id="KW-0813">Transport</keyword>
<evidence type="ECO:0000256" key="3">
    <source>
        <dbReference type="ARBA" id="ARBA00022475"/>
    </source>
</evidence>
<comment type="similarity">
    <text evidence="7">Belongs to the binding-protein-dependent transport system permease family.</text>
</comment>
<dbReference type="InterPro" id="IPR000515">
    <property type="entry name" value="MetI-like"/>
</dbReference>
<evidence type="ECO:0000259" key="8">
    <source>
        <dbReference type="PROSITE" id="PS50928"/>
    </source>
</evidence>
<dbReference type="InterPro" id="IPR035906">
    <property type="entry name" value="MetI-like_sf"/>
</dbReference>
<dbReference type="PROSITE" id="PS50928">
    <property type="entry name" value="ABC_TM1"/>
    <property type="match status" value="1"/>
</dbReference>
<evidence type="ECO:0000256" key="2">
    <source>
        <dbReference type="ARBA" id="ARBA00022448"/>
    </source>
</evidence>
<keyword evidence="6 7" id="KW-0472">Membrane</keyword>
<feature type="transmembrane region" description="Helical" evidence="7">
    <location>
        <begin position="103"/>
        <end position="119"/>
    </location>
</feature>
<evidence type="ECO:0000256" key="5">
    <source>
        <dbReference type="ARBA" id="ARBA00022989"/>
    </source>
</evidence>
<organism evidence="9 10">
    <name type="scientific">Geomicrobium sediminis</name>
    <dbReference type="NCBI Taxonomy" id="1347788"/>
    <lineage>
        <taxon>Bacteria</taxon>
        <taxon>Bacillati</taxon>
        <taxon>Bacillota</taxon>
        <taxon>Bacilli</taxon>
        <taxon>Bacillales</taxon>
        <taxon>Geomicrobium</taxon>
    </lineage>
</organism>
<feature type="transmembrane region" description="Helical" evidence="7">
    <location>
        <begin position="188"/>
        <end position="208"/>
    </location>
</feature>
<evidence type="ECO:0000313" key="10">
    <source>
        <dbReference type="Proteomes" id="UP000741863"/>
    </source>
</evidence>
<protein>
    <submittedName>
        <fullName evidence="9">Sulfonate transport system permease protein</fullName>
    </submittedName>
</protein>
<dbReference type="Proteomes" id="UP000741863">
    <property type="component" value="Unassembled WGS sequence"/>
</dbReference>
<reference evidence="9 10" key="1">
    <citation type="submission" date="2021-01" db="EMBL/GenBank/DDBJ databases">
        <title>Genomic Encyclopedia of Type Strains, Phase IV (KMG-IV): sequencing the most valuable type-strain genomes for metagenomic binning, comparative biology and taxonomic classification.</title>
        <authorList>
            <person name="Goeker M."/>
        </authorList>
    </citation>
    <scope>NUCLEOTIDE SEQUENCE [LARGE SCALE GENOMIC DNA]</scope>
    <source>
        <strain evidence="9 10">DSM 25540</strain>
    </source>
</reference>
<evidence type="ECO:0000256" key="4">
    <source>
        <dbReference type="ARBA" id="ARBA00022692"/>
    </source>
</evidence>
<feature type="transmembrane region" description="Helical" evidence="7">
    <location>
        <begin position="125"/>
        <end position="144"/>
    </location>
</feature>
<evidence type="ECO:0000313" key="9">
    <source>
        <dbReference type="EMBL" id="MBM7634762.1"/>
    </source>
</evidence>
<keyword evidence="5 7" id="KW-1133">Transmembrane helix</keyword>
<dbReference type="EMBL" id="JAFBEC010000016">
    <property type="protein sequence ID" value="MBM7634762.1"/>
    <property type="molecule type" value="Genomic_DNA"/>
</dbReference>
<keyword evidence="4 7" id="KW-0812">Transmembrane</keyword>
<proteinExistence type="inferred from homology"/>
<feature type="transmembrane region" description="Helical" evidence="7">
    <location>
        <begin position="12"/>
        <end position="36"/>
    </location>
</feature>
<feature type="transmembrane region" description="Helical" evidence="7">
    <location>
        <begin position="220"/>
        <end position="239"/>
    </location>
</feature>
<evidence type="ECO:0000256" key="7">
    <source>
        <dbReference type="RuleBase" id="RU363032"/>
    </source>
</evidence>
<accession>A0ABS2PH47</accession>
<feature type="domain" description="ABC transmembrane type-1" evidence="8">
    <location>
        <begin position="59"/>
        <end position="239"/>
    </location>
</feature>
<name>A0ABS2PH47_9BACL</name>
<feature type="transmembrane region" description="Helical" evidence="7">
    <location>
        <begin position="63"/>
        <end position="83"/>
    </location>
</feature>
<keyword evidence="10" id="KW-1185">Reference proteome</keyword>